<dbReference type="EMBL" id="CP016268">
    <property type="protein sequence ID" value="ANO49953.1"/>
    <property type="molecule type" value="Genomic_DNA"/>
</dbReference>
<keyword evidence="2" id="KW-0175">Coiled coil</keyword>
<evidence type="ECO:0000313" key="5">
    <source>
        <dbReference type="Proteomes" id="UP000092695"/>
    </source>
</evidence>
<protein>
    <recommendedName>
        <fullName evidence="1">Ubiquinone biosynthesis accessory factor UbiJ</fullName>
    </recommendedName>
</protein>
<reference evidence="4 5" key="1">
    <citation type="submission" date="2016-06" db="EMBL/GenBank/DDBJ databases">
        <title>Complete genome sequence of a deep-branching marine Gamma Proteobacterium Woeseia oceani type strain XK5.</title>
        <authorList>
            <person name="Mu D."/>
            <person name="Du Z."/>
        </authorList>
    </citation>
    <scope>NUCLEOTIDE SEQUENCE [LARGE SCALE GENOMIC DNA]</scope>
    <source>
        <strain evidence="4 5">XK5</strain>
    </source>
</reference>
<dbReference type="PANTHER" id="PTHR38693:SF1">
    <property type="entry name" value="UBIQUINONE BIOSYNTHESIS ACCESSORY FACTOR UBIJ"/>
    <property type="match status" value="1"/>
</dbReference>
<proteinExistence type="inferred from homology"/>
<dbReference type="InterPro" id="IPR003033">
    <property type="entry name" value="SCP2_sterol-bd_dom"/>
</dbReference>
<dbReference type="PANTHER" id="PTHR38693">
    <property type="entry name" value="UBIQUINONE BIOSYNTHESIS PROTEIN UBIJ"/>
    <property type="match status" value="1"/>
</dbReference>
<dbReference type="STRING" id="1548547.BA177_00810"/>
<gene>
    <name evidence="1" type="primary">ubiJ</name>
    <name evidence="4" type="ORF">BA177_00810</name>
</gene>
<dbReference type="GO" id="GO:0006744">
    <property type="term" value="P:ubiquinone biosynthetic process"/>
    <property type="evidence" value="ECO:0007669"/>
    <property type="project" value="UniProtKB-UniRule"/>
</dbReference>
<comment type="pathway">
    <text evidence="1">Cofactor biosynthesis; ubiquinone biosynthesis.</text>
</comment>
<dbReference type="OrthoDB" id="9796077at2"/>
<comment type="subcellular location">
    <subcellularLocation>
        <location evidence="1">Cytoplasm</location>
    </subcellularLocation>
</comment>
<keyword evidence="5" id="KW-1185">Reference proteome</keyword>
<evidence type="ECO:0000256" key="2">
    <source>
        <dbReference type="SAM" id="Coils"/>
    </source>
</evidence>
<dbReference type="InterPro" id="IPR038989">
    <property type="entry name" value="UbiJ"/>
</dbReference>
<evidence type="ECO:0000259" key="3">
    <source>
        <dbReference type="Pfam" id="PF02036"/>
    </source>
</evidence>
<dbReference type="UniPathway" id="UPA00232"/>
<comment type="function">
    <text evidence="1">Required for ubiquinone (coenzyme Q) biosynthesis. Binds hydrophobic ubiquinone biosynthetic intermediates via its SCP2 domain and is essential for the stability of the Ubi complex. May constitute a docking platform where Ubi enzymes assemble and access their SCP2-bound polyprenyl substrates.</text>
</comment>
<evidence type="ECO:0000313" key="4">
    <source>
        <dbReference type="EMBL" id="ANO49953.1"/>
    </source>
</evidence>
<dbReference type="KEGG" id="woc:BA177_00810"/>
<dbReference type="RefSeq" id="WP_068611881.1">
    <property type="nucleotide sequence ID" value="NZ_CP016268.1"/>
</dbReference>
<dbReference type="Pfam" id="PF02036">
    <property type="entry name" value="SCP2"/>
    <property type="match status" value="1"/>
</dbReference>
<dbReference type="AlphaFoldDB" id="A0A193LBV6"/>
<feature type="domain" description="SCP2" evidence="3">
    <location>
        <begin position="24"/>
        <end position="111"/>
    </location>
</feature>
<organism evidence="4 5">
    <name type="scientific">Woeseia oceani</name>
    <dbReference type="NCBI Taxonomy" id="1548547"/>
    <lineage>
        <taxon>Bacteria</taxon>
        <taxon>Pseudomonadati</taxon>
        <taxon>Pseudomonadota</taxon>
        <taxon>Gammaproteobacteria</taxon>
        <taxon>Woeseiales</taxon>
        <taxon>Woeseiaceae</taxon>
        <taxon>Woeseia</taxon>
    </lineage>
</organism>
<dbReference type="GO" id="GO:0005737">
    <property type="term" value="C:cytoplasm"/>
    <property type="evidence" value="ECO:0007669"/>
    <property type="project" value="UniProtKB-SubCell"/>
</dbReference>
<name>A0A193LBV6_9GAMM</name>
<comment type="similarity">
    <text evidence="1">Belongs to the UbiJ family.</text>
</comment>
<sequence>MDPLFALFNPVVSLLNRQIAQVTPAQQLCARLDTKTVAIRVRDTALAVGLTASHDRLALNTLDDIEPDVVITGSLLSLARLAGEDGEALIRDGRIDLTGDALVANDFRELLRYARPDLEEQLSGVVGDTAAHGIGDIVRNVSRWGREARSTLRANIGEYLQEESRSVPSRLEADEFRDAVQVLRDDVERAEARMARLEAARDNG</sequence>
<accession>A0A193LBV6</accession>
<dbReference type="HAMAP" id="MF_02215">
    <property type="entry name" value="UbiJ"/>
    <property type="match status" value="1"/>
</dbReference>
<keyword evidence="1" id="KW-0963">Cytoplasm</keyword>
<dbReference type="Proteomes" id="UP000092695">
    <property type="component" value="Chromosome"/>
</dbReference>
<feature type="coiled-coil region" evidence="2">
    <location>
        <begin position="173"/>
        <end position="200"/>
    </location>
</feature>
<keyword evidence="1" id="KW-0831">Ubiquinone biosynthesis</keyword>
<evidence type="ECO:0000256" key="1">
    <source>
        <dbReference type="HAMAP-Rule" id="MF_02215"/>
    </source>
</evidence>